<dbReference type="EMBL" id="BOOI01000021">
    <property type="protein sequence ID" value="GIH84203.1"/>
    <property type="molecule type" value="Genomic_DNA"/>
</dbReference>
<dbReference type="Proteomes" id="UP000655044">
    <property type="component" value="Unassembled WGS sequence"/>
</dbReference>
<keyword evidence="1" id="KW-0472">Membrane</keyword>
<evidence type="ECO:0000256" key="2">
    <source>
        <dbReference type="SAM" id="SignalP"/>
    </source>
</evidence>
<dbReference type="SUPFAM" id="SSF56601">
    <property type="entry name" value="beta-lactamase/transpeptidase-like"/>
    <property type="match status" value="1"/>
</dbReference>
<evidence type="ECO:0000259" key="3">
    <source>
        <dbReference type="Pfam" id="PF00144"/>
    </source>
</evidence>
<gene>
    <name evidence="4" type="ORF">Pro02_26110</name>
</gene>
<dbReference type="Gene3D" id="3.40.710.10">
    <property type="entry name" value="DD-peptidase/beta-lactamase superfamily"/>
    <property type="match status" value="1"/>
</dbReference>
<dbReference type="AlphaFoldDB" id="A0A8J3RZH7"/>
<dbReference type="InterPro" id="IPR012338">
    <property type="entry name" value="Beta-lactam/transpept-like"/>
</dbReference>
<proteinExistence type="predicted"/>
<reference evidence="4" key="1">
    <citation type="submission" date="2021-01" db="EMBL/GenBank/DDBJ databases">
        <title>Whole genome shotgun sequence of Planobispora rosea NBRC 15558.</title>
        <authorList>
            <person name="Komaki H."/>
            <person name="Tamura T."/>
        </authorList>
    </citation>
    <scope>NUCLEOTIDE SEQUENCE</scope>
    <source>
        <strain evidence="4">NBRC 15558</strain>
    </source>
</reference>
<evidence type="ECO:0000313" key="5">
    <source>
        <dbReference type="Proteomes" id="UP000655044"/>
    </source>
</evidence>
<keyword evidence="1" id="KW-1133">Transmembrane helix</keyword>
<dbReference type="InterPro" id="IPR050491">
    <property type="entry name" value="AmpC-like"/>
</dbReference>
<dbReference type="Pfam" id="PF00144">
    <property type="entry name" value="Beta-lactamase"/>
    <property type="match status" value="1"/>
</dbReference>
<dbReference type="PANTHER" id="PTHR46825">
    <property type="entry name" value="D-ALANYL-D-ALANINE-CARBOXYPEPTIDASE/ENDOPEPTIDASE AMPH"/>
    <property type="match status" value="1"/>
</dbReference>
<keyword evidence="4" id="KW-0378">Hydrolase</keyword>
<dbReference type="RefSeq" id="WP_203863315.1">
    <property type="nucleotide sequence ID" value="NZ_BMQP01000024.1"/>
</dbReference>
<feature type="domain" description="Beta-lactamase-related" evidence="3">
    <location>
        <begin position="48"/>
        <end position="353"/>
    </location>
</feature>
<feature type="signal peptide" evidence="2">
    <location>
        <begin position="1"/>
        <end position="30"/>
    </location>
</feature>
<evidence type="ECO:0000313" key="4">
    <source>
        <dbReference type="EMBL" id="GIH84203.1"/>
    </source>
</evidence>
<protein>
    <submittedName>
        <fullName evidence="4">Serine hydrolase</fullName>
    </submittedName>
</protein>
<keyword evidence="5" id="KW-1185">Reference proteome</keyword>
<sequence length="521" mass="54380">MRRGKSWWRSLGAAAAAGSAVLAVAAPASATGDPGGGPDAGPDAAAIERVVDDFAGVTGYQGITVAITKGEDVLYTGGYGHDSSGAAVTAATPMPVASVSKSFTALAVMQLVEGGKVRLDAPVRDYLPDFRPADPRGTRITVRELLNQTSGINDTTLPEKSLPQPDSPAGAVARARGTALAAAPGTKHFYTNTNYHLAARLVETVSGEPFAGYLRRHVLEPIGMRATTTIGRTPHDLPRDVREGYLYAYGASVPAAEPERFVGGSDGVISTASDMAAWLIVQSNAGLAPNGVRLVSPASVAAMHTSSDRRWTYGMGWDTDRKGRVHHSGIWFTYSAEALLLPGGYGIAVAGNSGIGLGNDGIGLLADRLATLLTGGEPPPGASTRLIIDLVLGGLTLLSVLLGVRNLRRARAWATRLHTRPSRRLTLRLLPRLIPFALLITLPDLLGLLVGGGRDITFVQLCYYSVALVTWTATAAAMNIGVLATRVLALARLRRPTAETSVPDASAQVSTAGVTASPFSR</sequence>
<comment type="caution">
    <text evidence="4">The sequence shown here is derived from an EMBL/GenBank/DDBJ whole genome shotgun (WGS) entry which is preliminary data.</text>
</comment>
<organism evidence="4 5">
    <name type="scientific">Planobispora rosea</name>
    <dbReference type="NCBI Taxonomy" id="35762"/>
    <lineage>
        <taxon>Bacteria</taxon>
        <taxon>Bacillati</taxon>
        <taxon>Actinomycetota</taxon>
        <taxon>Actinomycetes</taxon>
        <taxon>Streptosporangiales</taxon>
        <taxon>Streptosporangiaceae</taxon>
        <taxon>Planobispora</taxon>
    </lineage>
</organism>
<dbReference type="InterPro" id="IPR001466">
    <property type="entry name" value="Beta-lactam-related"/>
</dbReference>
<feature type="chain" id="PRO_5035224721" evidence="2">
    <location>
        <begin position="31"/>
        <end position="521"/>
    </location>
</feature>
<dbReference type="PANTHER" id="PTHR46825:SF9">
    <property type="entry name" value="BETA-LACTAMASE-RELATED DOMAIN-CONTAINING PROTEIN"/>
    <property type="match status" value="1"/>
</dbReference>
<name>A0A8J3RZH7_PLARO</name>
<feature type="transmembrane region" description="Helical" evidence="1">
    <location>
        <begin position="386"/>
        <end position="408"/>
    </location>
</feature>
<feature type="transmembrane region" description="Helical" evidence="1">
    <location>
        <begin position="463"/>
        <end position="485"/>
    </location>
</feature>
<feature type="transmembrane region" description="Helical" evidence="1">
    <location>
        <begin position="429"/>
        <end position="451"/>
    </location>
</feature>
<keyword evidence="1" id="KW-0812">Transmembrane</keyword>
<keyword evidence="2" id="KW-0732">Signal</keyword>
<accession>A0A8J3RZH7</accession>
<evidence type="ECO:0000256" key="1">
    <source>
        <dbReference type="SAM" id="Phobius"/>
    </source>
</evidence>
<dbReference type="GO" id="GO:0016787">
    <property type="term" value="F:hydrolase activity"/>
    <property type="evidence" value="ECO:0007669"/>
    <property type="project" value="UniProtKB-KW"/>
</dbReference>